<feature type="transmembrane region" description="Helical" evidence="1">
    <location>
        <begin position="104"/>
        <end position="123"/>
    </location>
</feature>
<evidence type="ECO:0000256" key="1">
    <source>
        <dbReference type="SAM" id="Phobius"/>
    </source>
</evidence>
<dbReference type="EMBL" id="SJPJ01000001">
    <property type="protein sequence ID" value="TWT78644.1"/>
    <property type="molecule type" value="Genomic_DNA"/>
</dbReference>
<reference evidence="2 3" key="1">
    <citation type="submission" date="2019-02" db="EMBL/GenBank/DDBJ databases">
        <title>Deep-cultivation of Planctomycetes and their phenomic and genomic characterization uncovers novel biology.</title>
        <authorList>
            <person name="Wiegand S."/>
            <person name="Jogler M."/>
            <person name="Boedeker C."/>
            <person name="Pinto D."/>
            <person name="Vollmers J."/>
            <person name="Rivas-Marin E."/>
            <person name="Kohn T."/>
            <person name="Peeters S.H."/>
            <person name="Heuer A."/>
            <person name="Rast P."/>
            <person name="Oberbeckmann S."/>
            <person name="Bunk B."/>
            <person name="Jeske O."/>
            <person name="Meyerdierks A."/>
            <person name="Storesund J.E."/>
            <person name="Kallscheuer N."/>
            <person name="Luecker S."/>
            <person name="Lage O.M."/>
            <person name="Pohl T."/>
            <person name="Merkel B.J."/>
            <person name="Hornburger P."/>
            <person name="Mueller R.-W."/>
            <person name="Bruemmer F."/>
            <person name="Labrenz M."/>
            <person name="Spormann A.M."/>
            <person name="Op Den Camp H."/>
            <person name="Overmann J."/>
            <person name="Amann R."/>
            <person name="Jetten M.S.M."/>
            <person name="Mascher T."/>
            <person name="Medema M.H."/>
            <person name="Devos D.P."/>
            <person name="Kaster A.-K."/>
            <person name="Ovreas L."/>
            <person name="Rohde M."/>
            <person name="Galperin M.Y."/>
            <person name="Jogler C."/>
        </authorList>
    </citation>
    <scope>NUCLEOTIDE SEQUENCE [LARGE SCALE GENOMIC DNA]</scope>
    <source>
        <strain evidence="2 3">CA13</strain>
    </source>
</reference>
<keyword evidence="1" id="KW-0472">Membrane</keyword>
<comment type="caution">
    <text evidence="2">The sequence shown here is derived from an EMBL/GenBank/DDBJ whole genome shotgun (WGS) entry which is preliminary data.</text>
</comment>
<keyword evidence="3" id="KW-1185">Reference proteome</keyword>
<gene>
    <name evidence="2" type="ORF">CA13_00400</name>
</gene>
<feature type="transmembrane region" description="Helical" evidence="1">
    <location>
        <begin position="45"/>
        <end position="63"/>
    </location>
</feature>
<evidence type="ECO:0000313" key="3">
    <source>
        <dbReference type="Proteomes" id="UP000315010"/>
    </source>
</evidence>
<feature type="transmembrane region" description="Helical" evidence="1">
    <location>
        <begin position="21"/>
        <end position="39"/>
    </location>
</feature>
<protein>
    <submittedName>
        <fullName evidence="2">Uncharacterized protein</fullName>
    </submittedName>
</protein>
<keyword evidence="1" id="KW-0812">Transmembrane</keyword>
<dbReference type="Proteomes" id="UP000315010">
    <property type="component" value="Unassembled WGS sequence"/>
</dbReference>
<accession>A0A5C5YUH4</accession>
<feature type="transmembrane region" description="Helical" evidence="1">
    <location>
        <begin position="79"/>
        <end position="98"/>
    </location>
</feature>
<evidence type="ECO:0000313" key="2">
    <source>
        <dbReference type="EMBL" id="TWT78644.1"/>
    </source>
</evidence>
<sequence>MLRQAKRMVRRPSVEWRRGPAWYIVFAGLFGGFASVPFLEQRSALAYATIPVGCVFGGVAFRIRSRSWPHDQSVRIRQIIYSTVAILLPPLCLFFVAGPYGQGPAIMAIGAIVGASVAYGIIVGGTRRFNDTHNVG</sequence>
<keyword evidence="1" id="KW-1133">Transmembrane helix</keyword>
<name>A0A5C5YUH4_9BACT</name>
<dbReference type="AlphaFoldDB" id="A0A5C5YUH4"/>
<proteinExistence type="predicted"/>
<organism evidence="2 3">
    <name type="scientific">Novipirellula herctigrandis</name>
    <dbReference type="NCBI Taxonomy" id="2527986"/>
    <lineage>
        <taxon>Bacteria</taxon>
        <taxon>Pseudomonadati</taxon>
        <taxon>Planctomycetota</taxon>
        <taxon>Planctomycetia</taxon>
        <taxon>Pirellulales</taxon>
        <taxon>Pirellulaceae</taxon>
        <taxon>Novipirellula</taxon>
    </lineage>
</organism>